<dbReference type="KEGG" id="ptw:TUM18999_29560"/>
<keyword evidence="1" id="KW-1133">Transmembrane helix</keyword>
<dbReference type="EMBL" id="BQKM01000008">
    <property type="protein sequence ID" value="GJN53996.1"/>
    <property type="molecule type" value="Genomic_DNA"/>
</dbReference>
<keyword evidence="1" id="KW-0472">Membrane</keyword>
<dbReference type="Pfam" id="PF13248">
    <property type="entry name" value="Zn_ribbon_3"/>
    <property type="match status" value="1"/>
</dbReference>
<feature type="domain" description="Putative zinc-ribbon" evidence="2">
    <location>
        <begin position="4"/>
        <end position="27"/>
    </location>
</feature>
<keyword evidence="6" id="KW-1185">Reference proteome</keyword>
<proteinExistence type="predicted"/>
<reference evidence="3 5" key="1">
    <citation type="submission" date="2020-05" db="EMBL/GenBank/DDBJ databases">
        <title>Characterization of novel class B3 metallo-beta-lactamase from novel Pseudomonas species.</title>
        <authorList>
            <person name="Yamada K."/>
            <person name="Aoki K."/>
            <person name="Ishii Y."/>
        </authorList>
    </citation>
    <scope>NUCLEOTIDE SEQUENCE [LARGE SCALE GENOMIC DNA]</scope>
    <source>
        <strain evidence="3 5">TUM18999</strain>
        <strain evidence="4 6">TUM20286</strain>
    </source>
</reference>
<evidence type="ECO:0000313" key="3">
    <source>
        <dbReference type="EMBL" id="BCG24765.1"/>
    </source>
</evidence>
<evidence type="ECO:0000313" key="4">
    <source>
        <dbReference type="EMBL" id="GJN53996.1"/>
    </source>
</evidence>
<accession>A0A6J4E5S0</accession>
<dbReference type="RefSeq" id="WP_173178683.1">
    <property type="nucleotide sequence ID" value="NZ_AP023189.1"/>
</dbReference>
<dbReference type="Proteomes" id="UP000509383">
    <property type="component" value="Chromosome"/>
</dbReference>
<gene>
    <name evidence="3" type="ORF">TUM18999_29560</name>
    <name evidence="4" type="ORF">TUM20286_37480</name>
</gene>
<sequence>MALIDCPECKRSISDQAPSCPQCGYPIKGGANPRLLSEKNIGQVAGVAGVWLAAPWVARTLVAVVLVIAGTLAFIYR</sequence>
<feature type="transmembrane region" description="Helical" evidence="1">
    <location>
        <begin position="56"/>
        <end position="76"/>
    </location>
</feature>
<dbReference type="Proteomes" id="UP001054892">
    <property type="component" value="Unassembled WGS sequence"/>
</dbReference>
<dbReference type="EMBL" id="AP023189">
    <property type="protein sequence ID" value="BCG24765.1"/>
    <property type="molecule type" value="Genomic_DNA"/>
</dbReference>
<evidence type="ECO:0000313" key="6">
    <source>
        <dbReference type="Proteomes" id="UP001054892"/>
    </source>
</evidence>
<name>A0A6J4E5S0_9PSED</name>
<organism evidence="3 5">
    <name type="scientific">Pseudomonas tohonis</name>
    <dbReference type="NCBI Taxonomy" id="2725477"/>
    <lineage>
        <taxon>Bacteria</taxon>
        <taxon>Pseudomonadati</taxon>
        <taxon>Pseudomonadota</taxon>
        <taxon>Gammaproteobacteria</taxon>
        <taxon>Pseudomonadales</taxon>
        <taxon>Pseudomonadaceae</taxon>
        <taxon>Pseudomonas</taxon>
    </lineage>
</organism>
<evidence type="ECO:0000259" key="2">
    <source>
        <dbReference type="Pfam" id="PF13248"/>
    </source>
</evidence>
<dbReference type="InterPro" id="IPR059113">
    <property type="entry name" value="Znf_ribbon"/>
</dbReference>
<evidence type="ECO:0000256" key="1">
    <source>
        <dbReference type="SAM" id="Phobius"/>
    </source>
</evidence>
<evidence type="ECO:0000313" key="5">
    <source>
        <dbReference type="Proteomes" id="UP000509383"/>
    </source>
</evidence>
<dbReference type="AlphaFoldDB" id="A0A6J4E5S0"/>
<keyword evidence="1" id="KW-0812">Transmembrane</keyword>
<protein>
    <recommendedName>
        <fullName evidence="2">Putative zinc-ribbon domain-containing protein</fullName>
    </recommendedName>
</protein>